<dbReference type="PANTHER" id="PTHR10290">
    <property type="entry name" value="DNA TOPOISOMERASE I"/>
    <property type="match status" value="1"/>
</dbReference>
<dbReference type="PRINTS" id="PR00416">
    <property type="entry name" value="EUTPISMRASEI"/>
</dbReference>
<dbReference type="GO" id="GO:0005730">
    <property type="term" value="C:nucleolus"/>
    <property type="evidence" value="ECO:0007669"/>
    <property type="project" value="TreeGrafter"/>
</dbReference>
<dbReference type="Proteomes" id="UP000324897">
    <property type="component" value="Unassembled WGS sequence"/>
</dbReference>
<dbReference type="Pfam" id="PF14370">
    <property type="entry name" value="Topo_C_assoc"/>
    <property type="match status" value="1"/>
</dbReference>
<evidence type="ECO:0000256" key="9">
    <source>
        <dbReference type="ARBA" id="ARBA00023242"/>
    </source>
</evidence>
<feature type="compositionally biased region" description="Polar residues" evidence="13">
    <location>
        <begin position="158"/>
        <end position="167"/>
    </location>
</feature>
<dbReference type="InterPro" id="IPR011010">
    <property type="entry name" value="DNA_brk_join_enz"/>
</dbReference>
<dbReference type="Gene3D" id="3.90.15.10">
    <property type="entry name" value="Topoisomerase I, Chain A, domain 3"/>
    <property type="match status" value="1"/>
</dbReference>
<evidence type="ECO:0000256" key="11">
    <source>
        <dbReference type="RuleBase" id="RU365101"/>
    </source>
</evidence>
<sequence length="898" mass="100355">MAVVNHQASMLEDDDDAPLSFKRSSVKSSRPTPSKQEGSSGNAGPIRNSKPVTSNPQKNGVTSPSRPLNMKPQSSSPNHRPSGSSQPNSSAEHSSRSNNADCSKLKRPFVKDEQHDDSDDDIPIGLRKKVEEKRLKRVDAGGEKADDSDEDHKPLSYKINSSKTPSTSKDKALLLKAAPKAEQPDDDSDDDKPLASRLPTSAAPKSGGNASDDSEDEKPLSARFSKVTGSASLKSGSSNNVTNGPQNLGKRPLDSNNQTSLALKKAKPSGVSASTIVKRESKVDDNDNVPLAQRLKIGESSKSKTSVKNIVKKSPASLKKNSKKMKTKVKTKMSMKNSQFSKTMKVPPGSGGGKKWSTLEHNGVIFPPPYKPHGVKMLYNGQPVDLTPEQEEVATMFAVMKDTDYATKQTFIDNFFTDWRKILGKNHVIKKFELCDFTPIYEWHLREKEKKKQMTSEEKKALREEKLKQEEKYMWAIVDGKKEKVGNFRVEPPGLFRGRGEHPKMGKLKRRIMPSDITINIGRGAPVPECPIPGESWKEVKHDNTVTWLAFWNDPISQKDFKYVFLAASSSLKGQSDKEKYEKSRKLKEHIHKIRENYTKDFRSKDVTKKQIAVATYLIDKLALRAGNEKDDDEADTVGCCTLKVDNVTCVPPNNLQFDFLGKDSVRYFNTVEVEQLVYNAVEAFRTGKGPGAALFDKLDTTRLNAHLKDLMPGLTAKVFRTYNASITLDDILHKETEDGTLLEKIAVYNRANKEVAIICNHQRSVSKSHESQITKMNEKIDELKTQLDELKADLSKAKKGKPLGNDKDGKPKRNLAPEMIQKKISTVEAKIEKMEMDKNTKEDLKTVALGTSKINYLDPRITVAWCKRHEVPIEKIFNKSLLAKFGWAMDVDPEFRF</sequence>
<feature type="coiled-coil region" evidence="12">
    <location>
        <begin position="445"/>
        <end position="472"/>
    </location>
</feature>
<dbReference type="SUPFAM" id="SSF56349">
    <property type="entry name" value="DNA breaking-rejoining enzymes"/>
    <property type="match status" value="1"/>
</dbReference>
<dbReference type="InterPro" id="IPR013500">
    <property type="entry name" value="TopoI_cat_euk"/>
</dbReference>
<dbReference type="PANTHER" id="PTHR10290:SF23">
    <property type="entry name" value="DNA TOPOISOMERASE 1 BETA"/>
    <property type="match status" value="1"/>
</dbReference>
<accession>A0A5J9W4E0</accession>
<dbReference type="FunFam" id="1.10.132.10:FF:000002">
    <property type="entry name" value="DNA topoisomerase I"/>
    <property type="match status" value="1"/>
</dbReference>
<keyword evidence="7 10" id="KW-0238">DNA-binding</keyword>
<keyword evidence="9" id="KW-0539">Nucleus</keyword>
<dbReference type="Gene3D" id="1.10.10.41">
    <property type="entry name" value="Yeast DNA topoisomerase - domain 1"/>
    <property type="match status" value="1"/>
</dbReference>
<feature type="region of interest" description="Disordered" evidence="13">
    <location>
        <begin position="1"/>
        <end position="279"/>
    </location>
</feature>
<keyword evidence="16" id="KW-1185">Reference proteome</keyword>
<evidence type="ECO:0000256" key="10">
    <source>
        <dbReference type="PROSITE-ProRule" id="PRU01382"/>
    </source>
</evidence>
<organism evidence="15 16">
    <name type="scientific">Eragrostis curvula</name>
    <name type="common">weeping love grass</name>
    <dbReference type="NCBI Taxonomy" id="38414"/>
    <lineage>
        <taxon>Eukaryota</taxon>
        <taxon>Viridiplantae</taxon>
        <taxon>Streptophyta</taxon>
        <taxon>Embryophyta</taxon>
        <taxon>Tracheophyta</taxon>
        <taxon>Spermatophyta</taxon>
        <taxon>Magnoliopsida</taxon>
        <taxon>Liliopsida</taxon>
        <taxon>Poales</taxon>
        <taxon>Poaceae</taxon>
        <taxon>PACMAD clade</taxon>
        <taxon>Chloridoideae</taxon>
        <taxon>Eragrostideae</taxon>
        <taxon>Eragrostidinae</taxon>
        <taxon>Eragrostis</taxon>
    </lineage>
</organism>
<comment type="subcellular location">
    <subcellularLocation>
        <location evidence="2">Nucleus</location>
    </subcellularLocation>
</comment>
<dbReference type="GO" id="GO:0007059">
    <property type="term" value="P:chromosome segregation"/>
    <property type="evidence" value="ECO:0007669"/>
    <property type="project" value="TreeGrafter"/>
</dbReference>
<dbReference type="InterPro" id="IPR025834">
    <property type="entry name" value="TopoI_C_dom"/>
</dbReference>
<dbReference type="Gramene" id="TVU42795">
    <property type="protein sequence ID" value="TVU42795"/>
    <property type="gene ID" value="EJB05_09218"/>
</dbReference>
<reference evidence="15 16" key="1">
    <citation type="journal article" date="2019" name="Sci. Rep.">
        <title>A high-quality genome of Eragrostis curvula grass provides insights into Poaceae evolution and supports new strategies to enhance forage quality.</title>
        <authorList>
            <person name="Carballo J."/>
            <person name="Santos B.A.C.M."/>
            <person name="Zappacosta D."/>
            <person name="Garbus I."/>
            <person name="Selva J.P."/>
            <person name="Gallo C.A."/>
            <person name="Diaz A."/>
            <person name="Albertini E."/>
            <person name="Caccamo M."/>
            <person name="Echenique V."/>
        </authorList>
    </citation>
    <scope>NUCLEOTIDE SEQUENCE [LARGE SCALE GENOMIC DNA]</scope>
    <source>
        <strain evidence="16">cv. Victoria</strain>
        <tissue evidence="15">Leaf</tissue>
    </source>
</reference>
<evidence type="ECO:0000256" key="6">
    <source>
        <dbReference type="ARBA" id="ARBA00023054"/>
    </source>
</evidence>
<evidence type="ECO:0000256" key="5">
    <source>
        <dbReference type="ARBA" id="ARBA00023029"/>
    </source>
</evidence>
<keyword evidence="5 10" id="KW-0799">Topoisomerase</keyword>
<dbReference type="GO" id="GO:0006265">
    <property type="term" value="P:DNA topological change"/>
    <property type="evidence" value="ECO:0007669"/>
    <property type="project" value="UniProtKB-UniRule"/>
</dbReference>
<dbReference type="InterPro" id="IPR013034">
    <property type="entry name" value="DNA_topo_DNA_db_N_dom1"/>
</dbReference>
<dbReference type="GO" id="GO:0003917">
    <property type="term" value="F:DNA topoisomerase type I (single strand cut, ATP-independent) activity"/>
    <property type="evidence" value="ECO:0007669"/>
    <property type="project" value="UniProtKB-UniRule"/>
</dbReference>
<dbReference type="FunFam" id="1.10.10.41:FF:000001">
    <property type="entry name" value="DNA topoisomerase I"/>
    <property type="match status" value="1"/>
</dbReference>
<protein>
    <recommendedName>
        <fullName evidence="11">DNA topoisomerase I</fullName>
        <ecNumber evidence="11">5.6.2.1</ecNumber>
    </recommendedName>
    <alternativeName>
        <fullName evidence="11">DNA topoisomerase 1</fullName>
    </alternativeName>
</protein>
<feature type="compositionally biased region" description="Low complexity" evidence="13">
    <location>
        <begin position="74"/>
        <end position="85"/>
    </location>
</feature>
<comment type="similarity">
    <text evidence="3 10 11">Belongs to the type IB topoisomerase family.</text>
</comment>
<dbReference type="SUPFAM" id="SSF56741">
    <property type="entry name" value="Eukaryotic DNA topoisomerase I, N-terminal DNA-binding fragment"/>
    <property type="match status" value="1"/>
</dbReference>
<keyword evidence="4" id="KW-0597">Phosphoprotein</keyword>
<dbReference type="InterPro" id="IPR014711">
    <property type="entry name" value="TopoI_cat_a-hlx-sub_euk"/>
</dbReference>
<evidence type="ECO:0000313" key="16">
    <source>
        <dbReference type="Proteomes" id="UP000324897"/>
    </source>
</evidence>
<keyword evidence="6 12" id="KW-0175">Coiled coil</keyword>
<dbReference type="OrthoDB" id="47179at2759"/>
<dbReference type="Pfam" id="PF01028">
    <property type="entry name" value="Topoisom_I"/>
    <property type="match status" value="1"/>
</dbReference>
<dbReference type="GO" id="GO:0003677">
    <property type="term" value="F:DNA binding"/>
    <property type="evidence" value="ECO:0007669"/>
    <property type="project" value="UniProtKB-UniRule"/>
</dbReference>
<dbReference type="InterPro" id="IPR014727">
    <property type="entry name" value="TopoI_cat_a/b-sub_euk"/>
</dbReference>
<name>A0A5J9W4E0_9POAL</name>
<evidence type="ECO:0000256" key="7">
    <source>
        <dbReference type="ARBA" id="ARBA00023125"/>
    </source>
</evidence>
<evidence type="ECO:0000256" key="13">
    <source>
        <dbReference type="SAM" id="MobiDB-lite"/>
    </source>
</evidence>
<evidence type="ECO:0000256" key="4">
    <source>
        <dbReference type="ARBA" id="ARBA00022553"/>
    </source>
</evidence>
<dbReference type="InterPro" id="IPR013030">
    <property type="entry name" value="DNA_topo_DNA_db_N_dom2"/>
</dbReference>
<dbReference type="FunFam" id="3.90.15.10:FF:000003">
    <property type="entry name" value="DNA topoisomerase I"/>
    <property type="match status" value="1"/>
</dbReference>
<dbReference type="Gene3D" id="2.170.11.10">
    <property type="entry name" value="DNA Topoisomerase I, domain 2"/>
    <property type="match status" value="1"/>
</dbReference>
<feature type="compositionally biased region" description="Polar residues" evidence="13">
    <location>
        <begin position="86"/>
        <end position="101"/>
    </location>
</feature>
<feature type="compositionally biased region" description="Polar residues" evidence="13">
    <location>
        <begin position="22"/>
        <end position="42"/>
    </location>
</feature>
<feature type="compositionally biased region" description="Polar residues" evidence="13">
    <location>
        <begin position="50"/>
        <end position="66"/>
    </location>
</feature>
<dbReference type="InterPro" id="IPR036202">
    <property type="entry name" value="TopoI_DNA-bd_euk_N_sf"/>
</dbReference>
<comment type="catalytic activity">
    <reaction evidence="1 10 11">
        <text>ATP-independent breakage of single-stranded DNA, followed by passage and rejoining.</text>
        <dbReference type="EC" id="5.6.2.1"/>
    </reaction>
</comment>
<feature type="compositionally biased region" description="Polar residues" evidence="13">
    <location>
        <begin position="227"/>
        <end position="246"/>
    </location>
</feature>
<dbReference type="EC" id="5.6.2.1" evidence="11"/>
<evidence type="ECO:0000259" key="14">
    <source>
        <dbReference type="SMART" id="SM00435"/>
    </source>
</evidence>
<dbReference type="PROSITE" id="PS52038">
    <property type="entry name" value="TOPO_IB_2"/>
    <property type="match status" value="1"/>
</dbReference>
<dbReference type="InterPro" id="IPR051062">
    <property type="entry name" value="Topoisomerase_IB"/>
</dbReference>
<feature type="region of interest" description="Disordered" evidence="13">
    <location>
        <begin position="317"/>
        <end position="353"/>
    </location>
</feature>
<keyword evidence="8 10" id="KW-0413">Isomerase</keyword>
<dbReference type="SMART" id="SM00435">
    <property type="entry name" value="TOPEUc"/>
    <property type="match status" value="1"/>
</dbReference>
<dbReference type="PROSITE" id="PS00176">
    <property type="entry name" value="TOPO_IB_1"/>
    <property type="match status" value="1"/>
</dbReference>
<dbReference type="GO" id="GO:0005694">
    <property type="term" value="C:chromosome"/>
    <property type="evidence" value="ECO:0007669"/>
    <property type="project" value="InterPro"/>
</dbReference>
<dbReference type="InterPro" id="IPR018521">
    <property type="entry name" value="TopoIB_AS"/>
</dbReference>
<dbReference type="InterPro" id="IPR013499">
    <property type="entry name" value="TopoI_euk"/>
</dbReference>
<feature type="region of interest" description="Disordered" evidence="13">
    <location>
        <begin position="795"/>
        <end position="815"/>
    </location>
</feature>
<evidence type="ECO:0000256" key="12">
    <source>
        <dbReference type="SAM" id="Coils"/>
    </source>
</evidence>
<dbReference type="CDD" id="cd03489">
    <property type="entry name" value="Topoisomer_IB_N_LdtopoI_like"/>
    <property type="match status" value="1"/>
</dbReference>
<feature type="active site" description="O-(3'-phospho-DNA)-tyrosine intermediate" evidence="10">
    <location>
        <position position="857"/>
    </location>
</feature>
<evidence type="ECO:0000256" key="1">
    <source>
        <dbReference type="ARBA" id="ARBA00000213"/>
    </source>
</evidence>
<dbReference type="Gene3D" id="1.10.132.10">
    <property type="match status" value="1"/>
</dbReference>
<dbReference type="InterPro" id="IPR008336">
    <property type="entry name" value="TopoI_DNA-bd_euk"/>
</dbReference>
<evidence type="ECO:0000256" key="8">
    <source>
        <dbReference type="ARBA" id="ARBA00023235"/>
    </source>
</evidence>
<dbReference type="Pfam" id="PF02919">
    <property type="entry name" value="Topoisom_I_N"/>
    <property type="match status" value="1"/>
</dbReference>
<feature type="domain" description="DNA topoisomerase I eukaryotic-type" evidence="14">
    <location>
        <begin position="495"/>
        <end position="871"/>
    </location>
</feature>
<evidence type="ECO:0000256" key="2">
    <source>
        <dbReference type="ARBA" id="ARBA00004123"/>
    </source>
</evidence>
<comment type="caution">
    <text evidence="15">The sequence shown here is derived from an EMBL/GenBank/DDBJ whole genome shotgun (WGS) entry which is preliminary data.</text>
</comment>
<feature type="compositionally biased region" description="Basic residues" evidence="13">
    <location>
        <begin position="320"/>
        <end position="333"/>
    </location>
</feature>
<dbReference type="CDD" id="cd00659">
    <property type="entry name" value="Topo_IB_C"/>
    <property type="match status" value="1"/>
</dbReference>
<dbReference type="FunFam" id="2.170.11.10:FF:000001">
    <property type="entry name" value="DNA topoisomerase I"/>
    <property type="match status" value="1"/>
</dbReference>
<dbReference type="GO" id="GO:0006260">
    <property type="term" value="P:DNA replication"/>
    <property type="evidence" value="ECO:0007669"/>
    <property type="project" value="TreeGrafter"/>
</dbReference>
<comment type="function">
    <text evidence="11">Releases the supercoiling and torsional tension of DNA introduced during the DNA replication and transcription by transiently cleaving and rejoining one strand of the DNA duplex. Introduces a single-strand break via transesterification at the specific target site 5'-[CT]CCTTp site in duplex DNA. The scissile phosphodiester is attacked by the catalytic tyrosine of the enzyme, resulting in the formation of a DNA-(3'-phosphotyrosyl)-enzyme intermediate and the expulsion of a 5'-OH DNA strand. The free DNA strand then undergoes passage around the unbroken strand thus removing DNA supercoils. Finally, in the religation step, the DNA 5'-OH attacks the covalent intermediate to expel the active-site tyrosine and restore the DNA phosphodiester backbone.</text>
</comment>
<proteinExistence type="inferred from homology"/>
<dbReference type="InterPro" id="IPR001631">
    <property type="entry name" value="TopoI"/>
</dbReference>
<evidence type="ECO:0000313" key="15">
    <source>
        <dbReference type="EMBL" id="TVU42795.1"/>
    </source>
</evidence>
<dbReference type="AlphaFoldDB" id="A0A5J9W4E0"/>
<feature type="compositionally biased region" description="Basic and acidic residues" evidence="13">
    <location>
        <begin position="128"/>
        <end position="154"/>
    </location>
</feature>
<dbReference type="EMBL" id="RWGY01000005">
    <property type="protein sequence ID" value="TVU42795.1"/>
    <property type="molecule type" value="Genomic_DNA"/>
</dbReference>
<evidence type="ECO:0000256" key="3">
    <source>
        <dbReference type="ARBA" id="ARBA00006645"/>
    </source>
</evidence>
<gene>
    <name evidence="15" type="ORF">EJB05_09218</name>
</gene>